<feature type="region of interest" description="Disordered" evidence="1">
    <location>
        <begin position="1"/>
        <end position="58"/>
    </location>
</feature>
<evidence type="ECO:0000256" key="1">
    <source>
        <dbReference type="SAM" id="MobiDB-lite"/>
    </source>
</evidence>
<feature type="compositionally biased region" description="Basic residues" evidence="1">
    <location>
        <begin position="171"/>
        <end position="180"/>
    </location>
</feature>
<dbReference type="EMBL" id="HBKQ01025937">
    <property type="protein sequence ID" value="CAE2243669.1"/>
    <property type="molecule type" value="Transcribed_RNA"/>
</dbReference>
<accession>A0A7S4IYL0</accession>
<gene>
    <name evidence="2" type="ORF">OAUR00152_LOCUS17555</name>
</gene>
<feature type="compositionally biased region" description="Low complexity" evidence="1">
    <location>
        <begin position="1"/>
        <end position="14"/>
    </location>
</feature>
<organism evidence="2">
    <name type="scientific">Odontella aurita</name>
    <dbReference type="NCBI Taxonomy" id="265563"/>
    <lineage>
        <taxon>Eukaryota</taxon>
        <taxon>Sar</taxon>
        <taxon>Stramenopiles</taxon>
        <taxon>Ochrophyta</taxon>
        <taxon>Bacillariophyta</taxon>
        <taxon>Mediophyceae</taxon>
        <taxon>Biddulphiophycidae</taxon>
        <taxon>Eupodiscales</taxon>
        <taxon>Odontellaceae</taxon>
        <taxon>Odontella</taxon>
    </lineage>
</organism>
<proteinExistence type="predicted"/>
<name>A0A7S4IYL0_9STRA</name>
<evidence type="ECO:0000313" key="2">
    <source>
        <dbReference type="EMBL" id="CAE2243669.1"/>
    </source>
</evidence>
<sequence>MNASAIDSAVATAAEPVGPGSDRRRGVIRIAGPPGRTVQGGGAPENYDRRAFGGSAPPRPFAAAIVFIRWRNTRPGMVISPGAGAYQERTDSDAKAVHDERGRQSGRGSSGRDEAGDARAPREEHPTRPSRREWRRLRTRVTKTTAHRSGPPPESEARPPGQMSRGTKGTTTRRRRHRRERPIVGLAAPLFRCFFAVARRRAEGDDVPDALRMWRCCGVDGCRGTKLFGCVEIYRKVLLVPAALARKDEGE</sequence>
<feature type="compositionally biased region" description="Basic and acidic residues" evidence="1">
    <location>
        <begin position="110"/>
        <end position="132"/>
    </location>
</feature>
<reference evidence="2" key="1">
    <citation type="submission" date="2021-01" db="EMBL/GenBank/DDBJ databases">
        <authorList>
            <person name="Corre E."/>
            <person name="Pelletier E."/>
            <person name="Niang G."/>
            <person name="Scheremetjew M."/>
            <person name="Finn R."/>
            <person name="Kale V."/>
            <person name="Holt S."/>
            <person name="Cochrane G."/>
            <person name="Meng A."/>
            <person name="Brown T."/>
            <person name="Cohen L."/>
        </authorList>
    </citation>
    <scope>NUCLEOTIDE SEQUENCE</scope>
    <source>
        <strain evidence="2">Isolate 1302-5</strain>
    </source>
</reference>
<feature type="compositionally biased region" description="Basic and acidic residues" evidence="1">
    <location>
        <begin position="88"/>
        <end position="103"/>
    </location>
</feature>
<protein>
    <submittedName>
        <fullName evidence="2">Uncharacterized protein</fullName>
    </submittedName>
</protein>
<feature type="region of interest" description="Disordered" evidence="1">
    <location>
        <begin position="81"/>
        <end position="181"/>
    </location>
</feature>
<dbReference type="AlphaFoldDB" id="A0A7S4IYL0"/>